<evidence type="ECO:0000313" key="1">
    <source>
        <dbReference type="EMBL" id="SCC30571.1"/>
    </source>
</evidence>
<organism evidence="1 2">
    <name type="scientific">[Bacillus] enclensis</name>
    <dbReference type="NCBI Taxonomy" id="1402860"/>
    <lineage>
        <taxon>Bacteria</taxon>
        <taxon>Bacillati</taxon>
        <taxon>Bacillota</taxon>
        <taxon>Bacilli</taxon>
        <taxon>Bacillales</taxon>
        <taxon>Bacillaceae</taxon>
        <taxon>Rossellomorea</taxon>
    </lineage>
</organism>
<keyword evidence="2" id="KW-1185">Reference proteome</keyword>
<evidence type="ECO:0000313" key="2">
    <source>
        <dbReference type="Proteomes" id="UP000181997"/>
    </source>
</evidence>
<protein>
    <submittedName>
        <fullName evidence="1">Uncharacterized protein</fullName>
    </submittedName>
</protein>
<accession>A0A1C4DGX6</accession>
<dbReference type="Proteomes" id="UP000181997">
    <property type="component" value="Unassembled WGS sequence"/>
</dbReference>
<gene>
    <name evidence="1" type="ORF">GA0061094_3849</name>
</gene>
<dbReference type="AlphaFoldDB" id="A0A1C4DGX6"/>
<dbReference type="EMBL" id="FMAU01000006">
    <property type="protein sequence ID" value="SCC30571.1"/>
    <property type="molecule type" value="Genomic_DNA"/>
</dbReference>
<reference evidence="2" key="1">
    <citation type="submission" date="2016-08" db="EMBL/GenBank/DDBJ databases">
        <authorList>
            <person name="Varghese N."/>
            <person name="Submissions Spin"/>
        </authorList>
    </citation>
    <scope>NUCLEOTIDE SEQUENCE [LARGE SCALE GENOMIC DNA]</scope>
    <source>
        <strain evidence="2">SGD-1123</strain>
    </source>
</reference>
<name>A0A1C4DGX6_9BACI</name>
<sequence length="151" mass="17178">MLINVFESLSAIFEEISTKFDFTCKNQPLTDNSTYIDTNSKLCPRPPHPDPDNKKTHRHHIPVCSHCYSVPRFFCLISSSIAFVLSSSFFETFLIKRNVNIVNMKKIAIQIAAGIYSVLSSGKYKNKFNTNEESITSSFRLSTNSFTIIPR</sequence>
<proteinExistence type="predicted"/>